<evidence type="ECO:0000313" key="4">
    <source>
        <dbReference type="Proteomes" id="UP000649179"/>
    </source>
</evidence>
<feature type="transmembrane region" description="Helical" evidence="2">
    <location>
        <begin position="6"/>
        <end position="24"/>
    </location>
</feature>
<evidence type="ECO:0000313" key="3">
    <source>
        <dbReference type="EMBL" id="GGF36034.1"/>
    </source>
</evidence>
<keyword evidence="4" id="KW-1185">Reference proteome</keyword>
<keyword evidence="2" id="KW-0472">Membrane</keyword>
<dbReference type="EMBL" id="BMKQ01000001">
    <property type="protein sequence ID" value="GGF36034.1"/>
    <property type="molecule type" value="Genomic_DNA"/>
</dbReference>
<dbReference type="RefSeq" id="WP_188778258.1">
    <property type="nucleotide sequence ID" value="NZ_BMKQ01000001.1"/>
</dbReference>
<sequence length="171" mass="19043">MTWQTWVIGGLAVAVLLLAGYVVALHRRLAVATADTAVPESAPVQDQAPPRLPAEGTSAEVEYLITRVGEPDLRDEEDQRPTVRDSVVLSATLGEPLVKVVALVHGLRRALSPANRNRIGFEVRQEVRRSRKVRRQEMRVAWREMKARERAGETAHETAQETVREPAAERV</sequence>
<organism evidence="3 4">
    <name type="scientific">Marmoricola endophyticus</name>
    <dbReference type="NCBI Taxonomy" id="2040280"/>
    <lineage>
        <taxon>Bacteria</taxon>
        <taxon>Bacillati</taxon>
        <taxon>Actinomycetota</taxon>
        <taxon>Actinomycetes</taxon>
        <taxon>Propionibacteriales</taxon>
        <taxon>Nocardioidaceae</taxon>
        <taxon>Marmoricola</taxon>
    </lineage>
</organism>
<protein>
    <submittedName>
        <fullName evidence="3">Uncharacterized protein</fullName>
    </submittedName>
</protein>
<feature type="region of interest" description="Disordered" evidence="1">
    <location>
        <begin position="145"/>
        <end position="171"/>
    </location>
</feature>
<evidence type="ECO:0000256" key="1">
    <source>
        <dbReference type="SAM" id="MobiDB-lite"/>
    </source>
</evidence>
<dbReference type="Proteomes" id="UP000649179">
    <property type="component" value="Unassembled WGS sequence"/>
</dbReference>
<evidence type="ECO:0000256" key="2">
    <source>
        <dbReference type="SAM" id="Phobius"/>
    </source>
</evidence>
<keyword evidence="2" id="KW-0812">Transmembrane</keyword>
<dbReference type="AlphaFoldDB" id="A0A917BBJ6"/>
<reference evidence="3" key="2">
    <citation type="submission" date="2020-09" db="EMBL/GenBank/DDBJ databases">
        <authorList>
            <person name="Sun Q."/>
            <person name="Zhou Y."/>
        </authorList>
    </citation>
    <scope>NUCLEOTIDE SEQUENCE</scope>
    <source>
        <strain evidence="3">CGMCC 1.16067</strain>
    </source>
</reference>
<proteinExistence type="predicted"/>
<name>A0A917BBJ6_9ACTN</name>
<keyword evidence="2" id="KW-1133">Transmembrane helix</keyword>
<gene>
    <name evidence="3" type="ORF">GCM10011519_06930</name>
</gene>
<reference evidence="3" key="1">
    <citation type="journal article" date="2014" name="Int. J. Syst. Evol. Microbiol.">
        <title>Complete genome sequence of Corynebacterium casei LMG S-19264T (=DSM 44701T), isolated from a smear-ripened cheese.</title>
        <authorList>
            <consortium name="US DOE Joint Genome Institute (JGI-PGF)"/>
            <person name="Walter F."/>
            <person name="Albersmeier A."/>
            <person name="Kalinowski J."/>
            <person name="Ruckert C."/>
        </authorList>
    </citation>
    <scope>NUCLEOTIDE SEQUENCE</scope>
    <source>
        <strain evidence="3">CGMCC 1.16067</strain>
    </source>
</reference>
<comment type="caution">
    <text evidence="3">The sequence shown here is derived from an EMBL/GenBank/DDBJ whole genome shotgun (WGS) entry which is preliminary data.</text>
</comment>
<accession>A0A917BBJ6</accession>